<keyword evidence="1" id="KW-0812">Transmembrane</keyword>
<feature type="transmembrane region" description="Helical" evidence="1">
    <location>
        <begin position="42"/>
        <end position="64"/>
    </location>
</feature>
<evidence type="ECO:0000313" key="2">
    <source>
        <dbReference type="EMBL" id="UTX43353.1"/>
    </source>
</evidence>
<gene>
    <name evidence="2" type="ORF">GPU96_06g11000</name>
</gene>
<feature type="transmembrane region" description="Helical" evidence="1">
    <location>
        <begin position="12"/>
        <end position="30"/>
    </location>
</feature>
<organism evidence="2 3">
    <name type="scientific">Encephalitozoon hellem</name>
    <name type="common">Microsporidian parasite</name>
    <dbReference type="NCBI Taxonomy" id="27973"/>
    <lineage>
        <taxon>Eukaryota</taxon>
        <taxon>Fungi</taxon>
        <taxon>Fungi incertae sedis</taxon>
        <taxon>Microsporidia</taxon>
        <taxon>Unikaryonidae</taxon>
        <taxon>Encephalitozoon</taxon>
    </lineage>
</organism>
<dbReference type="EMBL" id="CP075152">
    <property type="protein sequence ID" value="UTX43353.1"/>
    <property type="molecule type" value="Genomic_DNA"/>
</dbReference>
<proteinExistence type="predicted"/>
<reference evidence="2" key="1">
    <citation type="submission" date="2022-08" db="EMBL/GenBank/DDBJ databases">
        <title>Encephalitozoon hellem ATCC 50604 Complete Genome.</title>
        <authorList>
            <person name="Mascarenhas dos Santos A.C."/>
            <person name="Julian A.T."/>
            <person name="Pombert J.-F."/>
        </authorList>
    </citation>
    <scope>NUCLEOTIDE SEQUENCE</scope>
    <source>
        <strain evidence="2">ATCC 50604</strain>
    </source>
</reference>
<name>A0A9Q9CCI8_ENCHE</name>
<evidence type="ECO:0000256" key="1">
    <source>
        <dbReference type="SAM" id="Phobius"/>
    </source>
</evidence>
<keyword evidence="1" id="KW-0472">Membrane</keyword>
<dbReference type="Proteomes" id="UP001059546">
    <property type="component" value="Chromosome VI"/>
</dbReference>
<evidence type="ECO:0000313" key="3">
    <source>
        <dbReference type="Proteomes" id="UP001059546"/>
    </source>
</evidence>
<dbReference type="AlphaFoldDB" id="A0A9Q9CCI8"/>
<sequence>MHISWLSHYSRAVSMLSFVFVTILTLISIFSTHSEMPRAFKAASVALLFLSGCLIRCIATTLYTKGCICMVYTLILHGILLFVLILGARMGSHK</sequence>
<keyword evidence="1" id="KW-1133">Transmembrane helix</keyword>
<accession>A0A9Q9CCI8</accession>
<feature type="transmembrane region" description="Helical" evidence="1">
    <location>
        <begin position="70"/>
        <end position="88"/>
    </location>
</feature>
<protein>
    <submittedName>
        <fullName evidence="2">Uncharacterized protein</fullName>
    </submittedName>
</protein>